<reference evidence="2" key="1">
    <citation type="submission" date="2022-11" db="UniProtKB">
        <authorList>
            <consortium name="WormBaseParasite"/>
        </authorList>
    </citation>
    <scope>IDENTIFICATION</scope>
</reference>
<sequence length="102" mass="11772">MTIVYMATISRFIKNTVPNLIGYKFLIYDLPLHSRVFGPHDRRLYSKVSEHGDEKVLTNANPELFARRPKSKKLNADYNYSSEISSKKCSDILPFSSMKEPD</sequence>
<evidence type="ECO:0000313" key="2">
    <source>
        <dbReference type="WBParaSite" id="nRc.2.0.1.t46196-RA"/>
    </source>
</evidence>
<organism evidence="1 2">
    <name type="scientific">Romanomermis culicivorax</name>
    <name type="common">Nematode worm</name>
    <dbReference type="NCBI Taxonomy" id="13658"/>
    <lineage>
        <taxon>Eukaryota</taxon>
        <taxon>Metazoa</taxon>
        <taxon>Ecdysozoa</taxon>
        <taxon>Nematoda</taxon>
        <taxon>Enoplea</taxon>
        <taxon>Dorylaimia</taxon>
        <taxon>Mermithida</taxon>
        <taxon>Mermithoidea</taxon>
        <taxon>Mermithidae</taxon>
        <taxon>Romanomermis</taxon>
    </lineage>
</organism>
<evidence type="ECO:0000313" key="1">
    <source>
        <dbReference type="Proteomes" id="UP000887565"/>
    </source>
</evidence>
<accession>A0A915L8X0</accession>
<dbReference type="AlphaFoldDB" id="A0A915L8X0"/>
<protein>
    <submittedName>
        <fullName evidence="2">Uncharacterized protein</fullName>
    </submittedName>
</protein>
<dbReference type="Proteomes" id="UP000887565">
    <property type="component" value="Unplaced"/>
</dbReference>
<proteinExistence type="predicted"/>
<dbReference type="WBParaSite" id="nRc.2.0.1.t46196-RA">
    <property type="protein sequence ID" value="nRc.2.0.1.t46196-RA"/>
    <property type="gene ID" value="nRc.2.0.1.g46196"/>
</dbReference>
<name>A0A915L8X0_ROMCU</name>
<keyword evidence="1" id="KW-1185">Reference proteome</keyword>